<name>A0ABQ9JTK4_9CUCU</name>
<dbReference type="Proteomes" id="UP001162164">
    <property type="component" value="Unassembled WGS sequence"/>
</dbReference>
<reference evidence="2" key="1">
    <citation type="journal article" date="2023" name="Insect Mol. Biol.">
        <title>Genome sequencing provides insights into the evolution of gene families encoding plant cell wall-degrading enzymes in longhorned beetles.</title>
        <authorList>
            <person name="Shin N.R."/>
            <person name="Okamura Y."/>
            <person name="Kirsch R."/>
            <person name="Pauchet Y."/>
        </authorList>
    </citation>
    <scope>NUCLEOTIDE SEQUENCE</scope>
    <source>
        <strain evidence="2">MMC_N1</strain>
    </source>
</reference>
<protein>
    <recommendedName>
        <fullName evidence="1">DNA2/NAM7 helicase helicase domain-containing protein</fullName>
    </recommendedName>
</protein>
<dbReference type="PANTHER" id="PTHR10887:SF341">
    <property type="entry name" value="NFX1-TYPE ZINC FINGER-CONTAINING PROTEIN 1"/>
    <property type="match status" value="1"/>
</dbReference>
<comment type="caution">
    <text evidence="2">The sequence shown here is derived from an EMBL/GenBank/DDBJ whole genome shotgun (WGS) entry which is preliminary data.</text>
</comment>
<dbReference type="PANTHER" id="PTHR10887">
    <property type="entry name" value="DNA2/NAM7 HELICASE FAMILY"/>
    <property type="match status" value="1"/>
</dbReference>
<dbReference type="EMBL" id="JAPWTJ010000198">
    <property type="protein sequence ID" value="KAJ8981207.1"/>
    <property type="molecule type" value="Genomic_DNA"/>
</dbReference>
<keyword evidence="3" id="KW-1185">Reference proteome</keyword>
<dbReference type="SUPFAM" id="SSF52540">
    <property type="entry name" value="P-loop containing nucleoside triphosphate hydrolases"/>
    <property type="match status" value="1"/>
</dbReference>
<dbReference type="InterPro" id="IPR045055">
    <property type="entry name" value="DNA2/NAM7-like"/>
</dbReference>
<proteinExistence type="predicted"/>
<feature type="domain" description="DNA2/NAM7 helicase helicase" evidence="1">
    <location>
        <begin position="2"/>
        <end position="57"/>
    </location>
</feature>
<organism evidence="2 3">
    <name type="scientific">Molorchus minor</name>
    <dbReference type="NCBI Taxonomy" id="1323400"/>
    <lineage>
        <taxon>Eukaryota</taxon>
        <taxon>Metazoa</taxon>
        <taxon>Ecdysozoa</taxon>
        <taxon>Arthropoda</taxon>
        <taxon>Hexapoda</taxon>
        <taxon>Insecta</taxon>
        <taxon>Pterygota</taxon>
        <taxon>Neoptera</taxon>
        <taxon>Endopterygota</taxon>
        <taxon>Coleoptera</taxon>
        <taxon>Polyphaga</taxon>
        <taxon>Cucujiformia</taxon>
        <taxon>Chrysomeloidea</taxon>
        <taxon>Cerambycidae</taxon>
        <taxon>Lamiinae</taxon>
        <taxon>Monochamini</taxon>
        <taxon>Molorchus</taxon>
    </lineage>
</organism>
<sequence length="133" mass="14979">MTTTSAARLRTSLEALNCPIVIVEEAAEVLEAHIVSALTVKCQHLILIGDHKQLKPSTADYNIETNYHLDHTSVLDRPQIRGVVKDIFFIHHTQEEATCLDSSKKNSHESKFLINFAKYLVLNGYSKQAISQY</sequence>
<evidence type="ECO:0000259" key="1">
    <source>
        <dbReference type="Pfam" id="PF13086"/>
    </source>
</evidence>
<dbReference type="InterPro" id="IPR027417">
    <property type="entry name" value="P-loop_NTPase"/>
</dbReference>
<evidence type="ECO:0000313" key="2">
    <source>
        <dbReference type="EMBL" id="KAJ8981207.1"/>
    </source>
</evidence>
<dbReference type="InterPro" id="IPR041677">
    <property type="entry name" value="DNA2/NAM7_AAA_11"/>
</dbReference>
<evidence type="ECO:0000313" key="3">
    <source>
        <dbReference type="Proteomes" id="UP001162164"/>
    </source>
</evidence>
<accession>A0ABQ9JTK4</accession>
<dbReference type="Pfam" id="PF13086">
    <property type="entry name" value="AAA_11"/>
    <property type="match status" value="1"/>
</dbReference>
<dbReference type="Gene3D" id="3.40.50.300">
    <property type="entry name" value="P-loop containing nucleotide triphosphate hydrolases"/>
    <property type="match status" value="1"/>
</dbReference>
<gene>
    <name evidence="2" type="ORF">NQ317_014851</name>
</gene>